<feature type="binding site" evidence="13">
    <location>
        <position position="788"/>
    </location>
    <ligand>
        <name>substrate</name>
    </ligand>
</feature>
<dbReference type="InterPro" id="IPR040442">
    <property type="entry name" value="Pyrv_kinase-like_dom_sf"/>
</dbReference>
<feature type="binding site" evidence="13">
    <location>
        <position position="630"/>
    </location>
    <ligand>
        <name>substrate</name>
    </ligand>
</feature>
<dbReference type="Pfam" id="PF01326">
    <property type="entry name" value="PPDK_N"/>
    <property type="match status" value="3"/>
</dbReference>
<evidence type="ECO:0000259" key="17">
    <source>
        <dbReference type="Pfam" id="PF02896"/>
    </source>
</evidence>
<dbReference type="NCBIfam" id="TIGR01828">
    <property type="entry name" value="pyru_phos_dikin"/>
    <property type="match status" value="1"/>
</dbReference>
<protein>
    <recommendedName>
        <fullName evidence="4 11">Pyruvate, phosphate dikinase</fullName>
        <ecNumber evidence="3 11">2.7.9.1</ecNumber>
    </recommendedName>
</protein>
<evidence type="ECO:0000256" key="12">
    <source>
        <dbReference type="PIRSR" id="PIRSR000853-1"/>
    </source>
</evidence>
<dbReference type="Gene3D" id="3.30.470.20">
    <property type="entry name" value="ATP-grasp fold, B domain"/>
    <property type="match status" value="1"/>
</dbReference>
<dbReference type="InterPro" id="IPR036637">
    <property type="entry name" value="Phosphohistidine_dom_sf"/>
</dbReference>
<keyword evidence="18" id="KW-0670">Pyruvate</keyword>
<evidence type="ECO:0000256" key="14">
    <source>
        <dbReference type="PIRSR" id="PIRSR000853-3"/>
    </source>
</evidence>
<dbReference type="Gene3D" id="3.20.20.60">
    <property type="entry name" value="Phosphoenolpyruvate-binding domains"/>
    <property type="match status" value="1"/>
</dbReference>
<feature type="domain" description="Pyruvate phosphate dikinase AMP/ATP-binding" evidence="16">
    <location>
        <begin position="318"/>
        <end position="370"/>
    </location>
</feature>
<evidence type="ECO:0000256" key="10">
    <source>
        <dbReference type="ARBA" id="ARBA00022842"/>
    </source>
</evidence>
<dbReference type="GO" id="GO:0016301">
    <property type="term" value="F:kinase activity"/>
    <property type="evidence" value="ECO:0007669"/>
    <property type="project" value="UniProtKB-UniRule"/>
</dbReference>
<evidence type="ECO:0000259" key="15">
    <source>
        <dbReference type="Pfam" id="PF00391"/>
    </source>
</evidence>
<dbReference type="GO" id="GO:0005524">
    <property type="term" value="F:ATP binding"/>
    <property type="evidence" value="ECO:0007669"/>
    <property type="project" value="UniProtKB-UniRule"/>
</dbReference>
<dbReference type="Pfam" id="PF00391">
    <property type="entry name" value="PEP-utilizers"/>
    <property type="match status" value="1"/>
</dbReference>
<dbReference type="GO" id="GO:0050242">
    <property type="term" value="F:pyruvate, phosphate dikinase activity"/>
    <property type="evidence" value="ECO:0007669"/>
    <property type="project" value="UniProtKB-UniRule"/>
</dbReference>
<dbReference type="RefSeq" id="WP_235356703.1">
    <property type="nucleotide sequence ID" value="NZ_BJOA01000024.1"/>
</dbReference>
<dbReference type="Pfam" id="PF02896">
    <property type="entry name" value="PEP-utilizers_C"/>
    <property type="match status" value="1"/>
</dbReference>
<feature type="active site" description="Proton donor" evidence="12">
    <location>
        <position position="851"/>
    </location>
</feature>
<feature type="domain" description="Pyruvate phosphate dikinase AMP/ATP-binding" evidence="16">
    <location>
        <begin position="78"/>
        <end position="312"/>
    </location>
</feature>
<name>A0A1G8GYK9_ANEMI</name>
<dbReference type="SUPFAM" id="SSF52009">
    <property type="entry name" value="Phosphohistidine domain"/>
    <property type="match status" value="1"/>
</dbReference>
<evidence type="ECO:0000256" key="4">
    <source>
        <dbReference type="ARBA" id="ARBA00020138"/>
    </source>
</evidence>
<gene>
    <name evidence="18" type="ORF">SAMN04487909_101167</name>
</gene>
<dbReference type="PIRSF" id="PIRSF000853">
    <property type="entry name" value="PPDK"/>
    <property type="match status" value="1"/>
</dbReference>
<dbReference type="InterPro" id="IPR018274">
    <property type="entry name" value="PEP_util_AS"/>
</dbReference>
<keyword evidence="10 14" id="KW-0460">Magnesium</keyword>
<sequence length="900" mass="100968">MQAKNRRCAPYPATMMSEKYVYLFHEGNASMNELLGRKGANLAEMSALGLPVPPGFTITTSACRRFYDEGKTIHPDIGRDIYHALHTLEETSGKRFGHPSNPLLVSVRSGSSTSMPGMMDTILNLGLNDYTVTALVKHKENKHFAYDSYRRFIQMFSSIVLGVDESLFEDELEKVKQQANVEQDSQLTPDHLLDLILIYKEIVMKETGHKFPQDPKQQLLTAIGAVFDSWYNPRATFYRRIHKIPDHIGTAVTIQQMVFGNLGPNSGTGIAFTRHPSTGENELFGEFMFNAQGEDIVAGIRTPQPMTVLKERLPETFAQFDTIACHLEKHYRDVQDIEFTVEESELYVLQTRSAKRTAEANIKIAVDMANEGVIDREEAIMRVDPAAIAPLMQHTIDPAAELNVIGKGLDASSGAATGIIVFDAEEAERQHRTGHSVILVRQETTPEDIHGILASAGVLTTRGGVTSHAAVVARDLGTPSVVGCESFKVDMEQRELHTDTVILKEGDVITICGSTGRVILGEVPLVPPKFSREFCTLLEWTNEFKTMRVYSSVNTPQEAELARKMGAEGVGLCRTELMFMDPERLPRVTRMILARNQFERRKALNELIPMQKYDFHGIFRAMAGKQVTIRLIDPPLHEFLPNPSALALELERARVAGDNELVEEKEALQQRIEILHELNPSFGHRGCRIGITYPEIYEVQTRAIAEAALELKMEGIEVYPRIIVPLVSDWREMKKVRETVEETLQQVFSIYRDRIDIPIGVFIELPRACMTADKIAEYADFITFGTNDLTQSAYGFSRDDAEGKYLAYYLDNNILPENPFVYLDTEGVGRLIEIAIEQGRKNKPNLKTGVCGEHTSEKDSVLFLQNLGMNFISSVPQRIPSARIAAAQAAIRTRRHLENR</sequence>
<feature type="active site" description="Tele-phosphohistidine intermediate" evidence="12">
    <location>
        <position position="468"/>
    </location>
</feature>
<dbReference type="PANTHER" id="PTHR22931">
    <property type="entry name" value="PHOSPHOENOLPYRUVATE DIKINASE-RELATED"/>
    <property type="match status" value="1"/>
</dbReference>
<accession>A0A1G8GYK9</accession>
<feature type="binding site" evidence="14">
    <location>
        <position position="788"/>
    </location>
    <ligand>
        <name>Mg(2+)</name>
        <dbReference type="ChEBI" id="CHEBI:18420"/>
    </ligand>
</feature>
<evidence type="ECO:0000259" key="16">
    <source>
        <dbReference type="Pfam" id="PF01326"/>
    </source>
</evidence>
<dbReference type="NCBIfam" id="NF004531">
    <property type="entry name" value="PRK05878.1"/>
    <property type="match status" value="1"/>
</dbReference>
<evidence type="ECO:0000256" key="7">
    <source>
        <dbReference type="ARBA" id="ARBA00022741"/>
    </source>
</evidence>
<feature type="binding site" evidence="13">
    <location>
        <position position="764"/>
    </location>
    <ligand>
        <name>substrate</name>
    </ligand>
</feature>
<comment type="cofactor">
    <cofactor evidence="1 11 14">
        <name>Mg(2+)</name>
        <dbReference type="ChEBI" id="CHEBI:18420"/>
    </cofactor>
</comment>
<evidence type="ECO:0000256" key="2">
    <source>
        <dbReference type="ARBA" id="ARBA00007837"/>
    </source>
</evidence>
<dbReference type="Gene3D" id="1.10.189.10">
    <property type="entry name" value="Pyruvate Phosphate Dikinase, domain 2"/>
    <property type="match status" value="1"/>
</dbReference>
<evidence type="ECO:0000256" key="5">
    <source>
        <dbReference type="ARBA" id="ARBA00022679"/>
    </source>
</evidence>
<feature type="domain" description="PEP-utilising enzyme mobile" evidence="15">
    <location>
        <begin position="436"/>
        <end position="516"/>
    </location>
</feature>
<keyword evidence="5" id="KW-0808">Transferase</keyword>
<dbReference type="Proteomes" id="UP000182836">
    <property type="component" value="Unassembled WGS sequence"/>
</dbReference>
<dbReference type="EMBL" id="FNED01000001">
    <property type="protein sequence ID" value="SDH99447.1"/>
    <property type="molecule type" value="Genomic_DNA"/>
</dbReference>
<feature type="binding site" evidence="13">
    <location>
        <position position="574"/>
    </location>
    <ligand>
        <name>substrate</name>
    </ligand>
</feature>
<organism evidence="18 19">
    <name type="scientific">Aneurinibacillus migulanus</name>
    <name type="common">Bacillus migulanus</name>
    <dbReference type="NCBI Taxonomy" id="47500"/>
    <lineage>
        <taxon>Bacteria</taxon>
        <taxon>Bacillati</taxon>
        <taxon>Bacillota</taxon>
        <taxon>Bacilli</taxon>
        <taxon>Bacillales</taxon>
        <taxon>Paenibacillaceae</taxon>
        <taxon>Aneurinibacillus group</taxon>
        <taxon>Aneurinibacillus</taxon>
    </lineage>
</organism>
<dbReference type="Gene3D" id="3.30.1490.20">
    <property type="entry name" value="ATP-grasp fold, A domain"/>
    <property type="match status" value="1"/>
</dbReference>
<keyword evidence="8 18" id="KW-0418">Kinase</keyword>
<evidence type="ECO:0000256" key="3">
    <source>
        <dbReference type="ARBA" id="ARBA00011994"/>
    </source>
</evidence>
<dbReference type="InterPro" id="IPR013815">
    <property type="entry name" value="ATP_grasp_subdomain_1"/>
</dbReference>
<keyword evidence="9" id="KW-0067">ATP-binding</keyword>
<dbReference type="Gene3D" id="3.50.30.10">
    <property type="entry name" value="Phosphohistidine domain"/>
    <property type="match status" value="1"/>
</dbReference>
<dbReference type="GO" id="GO:0046872">
    <property type="term" value="F:metal ion binding"/>
    <property type="evidence" value="ECO:0007669"/>
    <property type="project" value="UniProtKB-UniRule"/>
</dbReference>
<feature type="binding site" evidence="13">
    <location>
        <position position="787"/>
    </location>
    <ligand>
        <name>substrate</name>
    </ligand>
</feature>
<dbReference type="EC" id="2.7.9.1" evidence="3 11"/>
<evidence type="ECO:0000256" key="9">
    <source>
        <dbReference type="ARBA" id="ARBA00022840"/>
    </source>
</evidence>
<dbReference type="InterPro" id="IPR002192">
    <property type="entry name" value="PPDK_AMP/ATP-bd"/>
</dbReference>
<dbReference type="InterPro" id="IPR010121">
    <property type="entry name" value="Pyruvate_phosphate_dikinase"/>
</dbReference>
<proteinExistence type="inferred from homology"/>
<keyword evidence="6 14" id="KW-0479">Metal-binding</keyword>
<feature type="binding site" evidence="14">
    <location>
        <position position="764"/>
    </location>
    <ligand>
        <name>Mg(2+)</name>
        <dbReference type="ChEBI" id="CHEBI:18420"/>
    </ligand>
</feature>
<dbReference type="PROSITE" id="PS00370">
    <property type="entry name" value="PEP_ENZYMES_PHOS_SITE"/>
    <property type="match status" value="1"/>
</dbReference>
<evidence type="ECO:0000256" key="11">
    <source>
        <dbReference type="PIRNR" id="PIRNR000853"/>
    </source>
</evidence>
<dbReference type="InterPro" id="IPR008279">
    <property type="entry name" value="PEP-util_enz_mobile_dom"/>
</dbReference>
<evidence type="ECO:0000313" key="18">
    <source>
        <dbReference type="EMBL" id="SDH99447.1"/>
    </source>
</evidence>
<dbReference type="InterPro" id="IPR015813">
    <property type="entry name" value="Pyrv/PenolPyrv_kinase-like_dom"/>
</dbReference>
<evidence type="ECO:0000313" key="19">
    <source>
        <dbReference type="Proteomes" id="UP000182836"/>
    </source>
</evidence>
<dbReference type="GeneID" id="42308089"/>
<dbReference type="AlphaFoldDB" id="A0A1G8GYK9"/>
<dbReference type="PANTHER" id="PTHR22931:SF9">
    <property type="entry name" value="PYRUVATE, PHOSPHATE DIKINASE 1, CHLOROPLASTIC"/>
    <property type="match status" value="1"/>
</dbReference>
<feature type="domain" description="Pyruvate phosphate dikinase AMP/ATP-binding" evidence="16">
    <location>
        <begin position="33"/>
        <end position="71"/>
    </location>
</feature>
<feature type="domain" description="PEP-utilising enzyme C-terminal" evidence="17">
    <location>
        <begin position="533"/>
        <end position="889"/>
    </location>
</feature>
<dbReference type="InterPro" id="IPR000121">
    <property type="entry name" value="PEP_util_C"/>
</dbReference>
<evidence type="ECO:0000256" key="1">
    <source>
        <dbReference type="ARBA" id="ARBA00001946"/>
    </source>
</evidence>
<feature type="binding site" evidence="13">
    <location>
        <position position="786"/>
    </location>
    <ligand>
        <name>substrate</name>
    </ligand>
</feature>
<keyword evidence="7" id="KW-0547">Nucleotide-binding</keyword>
<dbReference type="SUPFAM" id="SSF56059">
    <property type="entry name" value="Glutathione synthetase ATP-binding domain-like"/>
    <property type="match status" value="1"/>
</dbReference>
<comment type="catalytic activity">
    <reaction evidence="11">
        <text>pyruvate + phosphate + ATP = phosphoenolpyruvate + AMP + diphosphate + H(+)</text>
        <dbReference type="Rhea" id="RHEA:10756"/>
        <dbReference type="ChEBI" id="CHEBI:15361"/>
        <dbReference type="ChEBI" id="CHEBI:15378"/>
        <dbReference type="ChEBI" id="CHEBI:30616"/>
        <dbReference type="ChEBI" id="CHEBI:33019"/>
        <dbReference type="ChEBI" id="CHEBI:43474"/>
        <dbReference type="ChEBI" id="CHEBI:58702"/>
        <dbReference type="ChEBI" id="CHEBI:456215"/>
        <dbReference type="EC" id="2.7.9.1"/>
    </reaction>
</comment>
<comment type="similarity">
    <text evidence="2 11">Belongs to the PEP-utilizing enzyme family.</text>
</comment>
<evidence type="ECO:0000256" key="8">
    <source>
        <dbReference type="ARBA" id="ARBA00022777"/>
    </source>
</evidence>
<evidence type="ECO:0000256" key="6">
    <source>
        <dbReference type="ARBA" id="ARBA00022723"/>
    </source>
</evidence>
<dbReference type="SUPFAM" id="SSF51621">
    <property type="entry name" value="Phosphoenolpyruvate/pyruvate domain"/>
    <property type="match status" value="1"/>
</dbReference>
<dbReference type="Gene3D" id="1.20.80.30">
    <property type="match status" value="1"/>
</dbReference>
<evidence type="ECO:0000256" key="13">
    <source>
        <dbReference type="PIRSR" id="PIRSR000853-2"/>
    </source>
</evidence>
<reference evidence="18 19" key="1">
    <citation type="submission" date="2016-10" db="EMBL/GenBank/DDBJ databases">
        <authorList>
            <person name="de Groot N.N."/>
        </authorList>
    </citation>
    <scope>NUCLEOTIDE SEQUENCE [LARGE SCALE GENOMIC DNA]</scope>
    <source>
        <strain evidence="18 19">DSM 2895</strain>
    </source>
</reference>
<feature type="binding site" evidence="13">
    <location>
        <position position="785"/>
    </location>
    <ligand>
        <name>substrate</name>
    </ligand>
</feature>